<proteinExistence type="predicted"/>
<name>A0AA38WQB9_9ASTR</name>
<comment type="caution">
    <text evidence="2">The sequence shown here is derived from an EMBL/GenBank/DDBJ whole genome shotgun (WGS) entry which is preliminary data.</text>
</comment>
<accession>A0AA38WQB9</accession>
<sequence>MISIWCDPLVSYNIGHGKLSYCLAHNPFSGMLDGEGSNGTFISLGGVVAGDRIDCSRDLSAARRLTPVKKVIAAAYFWTMWNHRNNKKDKELCESVQFLAFDWFRSRTKSGKFKCELNFGCEREYESQPYILGYGGRDHGGLLRFMGRVEIIKGGDPCLQRRSSGSAQVEEELISASITVKAGANDGRRRRRNGLAVGLESSSGSGKWCWNCIRADPDILKALGPQNSEAPCDGTASTPPGPPLNCISEDDGGAGVDEAPPIGKNT</sequence>
<reference evidence="2" key="1">
    <citation type="submission" date="2023-03" db="EMBL/GenBank/DDBJ databases">
        <title>Chromosome-scale reference genome and RAD-based genetic map of yellow starthistle (Centaurea solstitialis) reveal putative structural variation and QTLs associated with invader traits.</title>
        <authorList>
            <person name="Reatini B."/>
            <person name="Cang F.A."/>
            <person name="Jiang Q."/>
            <person name="Mckibben M.T.W."/>
            <person name="Barker M.S."/>
            <person name="Rieseberg L.H."/>
            <person name="Dlugosch K.M."/>
        </authorList>
    </citation>
    <scope>NUCLEOTIDE SEQUENCE</scope>
    <source>
        <strain evidence="2">CAN-66</strain>
        <tissue evidence="2">Leaf</tissue>
    </source>
</reference>
<keyword evidence="3" id="KW-1185">Reference proteome</keyword>
<evidence type="ECO:0000256" key="1">
    <source>
        <dbReference type="SAM" id="MobiDB-lite"/>
    </source>
</evidence>
<protein>
    <submittedName>
        <fullName evidence="2">Uncharacterized protein</fullName>
    </submittedName>
</protein>
<organism evidence="2 3">
    <name type="scientific">Centaurea solstitialis</name>
    <name type="common">yellow star-thistle</name>
    <dbReference type="NCBI Taxonomy" id="347529"/>
    <lineage>
        <taxon>Eukaryota</taxon>
        <taxon>Viridiplantae</taxon>
        <taxon>Streptophyta</taxon>
        <taxon>Embryophyta</taxon>
        <taxon>Tracheophyta</taxon>
        <taxon>Spermatophyta</taxon>
        <taxon>Magnoliopsida</taxon>
        <taxon>eudicotyledons</taxon>
        <taxon>Gunneridae</taxon>
        <taxon>Pentapetalae</taxon>
        <taxon>asterids</taxon>
        <taxon>campanulids</taxon>
        <taxon>Asterales</taxon>
        <taxon>Asteraceae</taxon>
        <taxon>Carduoideae</taxon>
        <taxon>Cardueae</taxon>
        <taxon>Centaureinae</taxon>
        <taxon>Centaurea</taxon>
    </lineage>
</organism>
<evidence type="ECO:0000313" key="3">
    <source>
        <dbReference type="Proteomes" id="UP001172457"/>
    </source>
</evidence>
<feature type="region of interest" description="Disordered" evidence="1">
    <location>
        <begin position="226"/>
        <end position="266"/>
    </location>
</feature>
<dbReference type="AlphaFoldDB" id="A0AA38WQB9"/>
<evidence type="ECO:0000313" key="2">
    <source>
        <dbReference type="EMBL" id="KAJ9557226.1"/>
    </source>
</evidence>
<dbReference type="EMBL" id="JARYMX010000003">
    <property type="protein sequence ID" value="KAJ9557226.1"/>
    <property type="molecule type" value="Genomic_DNA"/>
</dbReference>
<dbReference type="Proteomes" id="UP001172457">
    <property type="component" value="Chromosome 3"/>
</dbReference>
<gene>
    <name evidence="2" type="ORF">OSB04_011840</name>
</gene>